<keyword evidence="2" id="KW-1185">Reference proteome</keyword>
<sequence length="169" mass="19415">MYGTMDRLNQKAKRASVGFGQSQIVGDDESKDKLKYQSILKEHLELQKEIVAKKRKLLSAKQKRSTILAEVRFLRQRLKNFSNIHVPESDTQSNALHGERNHHSFEIALESHSNEKNKEAEETVRVHKDSVEFAKRPKNPLYADRGTGKRKTVWPDKVGLRSNSVTLHS</sequence>
<evidence type="ECO:0000313" key="2">
    <source>
        <dbReference type="Proteomes" id="UP000325081"/>
    </source>
</evidence>
<dbReference type="PANTHER" id="PTHR34807">
    <property type="entry name" value="OS08G0270800 PROTEIN"/>
    <property type="match status" value="1"/>
</dbReference>
<dbReference type="PANTHER" id="PTHR34807:SF6">
    <property type="entry name" value="MYB-CC TYPE TRANSCRIPTION FACTOR LHEQLE-CONTAINING DOMAIN-CONTAINING PROTEIN"/>
    <property type="match status" value="1"/>
</dbReference>
<gene>
    <name evidence="1" type="ORF">STAS_06574</name>
</gene>
<accession>A0A5A7PCF6</accession>
<dbReference type="OrthoDB" id="1295445at2759"/>
<organism evidence="1 2">
    <name type="scientific">Striga asiatica</name>
    <name type="common">Asiatic witchweed</name>
    <name type="synonym">Buchnera asiatica</name>
    <dbReference type="NCBI Taxonomy" id="4170"/>
    <lineage>
        <taxon>Eukaryota</taxon>
        <taxon>Viridiplantae</taxon>
        <taxon>Streptophyta</taxon>
        <taxon>Embryophyta</taxon>
        <taxon>Tracheophyta</taxon>
        <taxon>Spermatophyta</taxon>
        <taxon>Magnoliopsida</taxon>
        <taxon>eudicotyledons</taxon>
        <taxon>Gunneridae</taxon>
        <taxon>Pentapetalae</taxon>
        <taxon>asterids</taxon>
        <taxon>lamiids</taxon>
        <taxon>Lamiales</taxon>
        <taxon>Orobanchaceae</taxon>
        <taxon>Buchnereae</taxon>
        <taxon>Striga</taxon>
    </lineage>
</organism>
<dbReference type="EMBL" id="BKCP01004372">
    <property type="protein sequence ID" value="GER30633.1"/>
    <property type="molecule type" value="Genomic_DNA"/>
</dbReference>
<comment type="caution">
    <text evidence="1">The sequence shown here is derived from an EMBL/GenBank/DDBJ whole genome shotgun (WGS) entry which is preliminary data.</text>
</comment>
<name>A0A5A7PCF6_STRAF</name>
<evidence type="ECO:0000313" key="1">
    <source>
        <dbReference type="EMBL" id="GER30633.1"/>
    </source>
</evidence>
<protein>
    <submittedName>
        <fullName evidence="1">ATP synthase subunit beta</fullName>
    </submittedName>
</protein>
<reference evidence="2" key="1">
    <citation type="journal article" date="2019" name="Curr. Biol.">
        <title>Genome Sequence of Striga asiatica Provides Insight into the Evolution of Plant Parasitism.</title>
        <authorList>
            <person name="Yoshida S."/>
            <person name="Kim S."/>
            <person name="Wafula E.K."/>
            <person name="Tanskanen J."/>
            <person name="Kim Y.M."/>
            <person name="Honaas L."/>
            <person name="Yang Z."/>
            <person name="Spallek T."/>
            <person name="Conn C.E."/>
            <person name="Ichihashi Y."/>
            <person name="Cheong K."/>
            <person name="Cui S."/>
            <person name="Der J.P."/>
            <person name="Gundlach H."/>
            <person name="Jiao Y."/>
            <person name="Hori C."/>
            <person name="Ishida J.K."/>
            <person name="Kasahara H."/>
            <person name="Kiba T."/>
            <person name="Kim M.S."/>
            <person name="Koo N."/>
            <person name="Laohavisit A."/>
            <person name="Lee Y.H."/>
            <person name="Lumba S."/>
            <person name="McCourt P."/>
            <person name="Mortimer J.C."/>
            <person name="Mutuku J.M."/>
            <person name="Nomura T."/>
            <person name="Sasaki-Sekimoto Y."/>
            <person name="Seto Y."/>
            <person name="Wang Y."/>
            <person name="Wakatake T."/>
            <person name="Sakakibara H."/>
            <person name="Demura T."/>
            <person name="Yamaguchi S."/>
            <person name="Yoneyama K."/>
            <person name="Manabe R.I."/>
            <person name="Nelson D.C."/>
            <person name="Schulman A.H."/>
            <person name="Timko M.P."/>
            <person name="dePamphilis C.W."/>
            <person name="Choi D."/>
            <person name="Shirasu K."/>
        </authorList>
    </citation>
    <scope>NUCLEOTIDE SEQUENCE [LARGE SCALE GENOMIC DNA]</scope>
    <source>
        <strain evidence="2">cv. UVA1</strain>
    </source>
</reference>
<dbReference type="AlphaFoldDB" id="A0A5A7PCF6"/>
<proteinExistence type="predicted"/>
<dbReference type="Proteomes" id="UP000325081">
    <property type="component" value="Unassembled WGS sequence"/>
</dbReference>